<keyword evidence="5" id="KW-0539">Nucleus</keyword>
<evidence type="ECO:0000256" key="7">
    <source>
        <dbReference type="SAM" id="Coils"/>
    </source>
</evidence>
<dbReference type="GO" id="GO:0070822">
    <property type="term" value="C:Sin3-type complex"/>
    <property type="evidence" value="ECO:0000318"/>
    <property type="project" value="GO_Central"/>
</dbReference>
<dbReference type="GeneTree" id="ENSGT00940000171234"/>
<feature type="compositionally biased region" description="Basic and acidic residues" evidence="8">
    <location>
        <begin position="23"/>
        <end position="39"/>
    </location>
</feature>
<dbReference type="InterPro" id="IPR013907">
    <property type="entry name" value="Sds3"/>
</dbReference>
<accession>H2XLN9</accession>
<keyword evidence="10" id="KW-1185">Reference proteome</keyword>
<dbReference type="GO" id="GO:0000122">
    <property type="term" value="P:negative regulation of transcription by RNA polymerase II"/>
    <property type="evidence" value="ECO:0000318"/>
    <property type="project" value="GO_Central"/>
</dbReference>
<dbReference type="PANTHER" id="PTHR21964">
    <property type="entry name" value="BREAST CANCER METASTASIS-SUPPRESSOR 1"/>
    <property type="match status" value="1"/>
</dbReference>
<feature type="region of interest" description="Disordered" evidence="8">
    <location>
        <begin position="1"/>
        <end position="82"/>
    </location>
</feature>
<reference evidence="10" key="1">
    <citation type="journal article" date="2002" name="Science">
        <title>The draft genome of Ciona intestinalis: insights into chordate and vertebrate origins.</title>
        <authorList>
            <person name="Dehal P."/>
            <person name="Satou Y."/>
            <person name="Campbell R.K."/>
            <person name="Chapman J."/>
            <person name="Degnan B."/>
            <person name="De Tomaso A."/>
            <person name="Davidson B."/>
            <person name="Di Gregorio A."/>
            <person name="Gelpke M."/>
            <person name="Goodstein D.M."/>
            <person name="Harafuji N."/>
            <person name="Hastings K.E."/>
            <person name="Ho I."/>
            <person name="Hotta K."/>
            <person name="Huang W."/>
            <person name="Kawashima T."/>
            <person name="Lemaire P."/>
            <person name="Martinez D."/>
            <person name="Meinertzhagen I.A."/>
            <person name="Necula S."/>
            <person name="Nonaka M."/>
            <person name="Putnam N."/>
            <person name="Rash S."/>
            <person name="Saiga H."/>
            <person name="Satake M."/>
            <person name="Terry A."/>
            <person name="Yamada L."/>
            <person name="Wang H.G."/>
            <person name="Awazu S."/>
            <person name="Azumi K."/>
            <person name="Boore J."/>
            <person name="Branno M."/>
            <person name="Chin-Bow S."/>
            <person name="DeSantis R."/>
            <person name="Doyle S."/>
            <person name="Francino P."/>
            <person name="Keys D.N."/>
            <person name="Haga S."/>
            <person name="Hayashi H."/>
            <person name="Hino K."/>
            <person name="Imai K.S."/>
            <person name="Inaba K."/>
            <person name="Kano S."/>
            <person name="Kobayashi K."/>
            <person name="Kobayashi M."/>
            <person name="Lee B.I."/>
            <person name="Makabe K.W."/>
            <person name="Manohar C."/>
            <person name="Matassi G."/>
            <person name="Medina M."/>
            <person name="Mochizuki Y."/>
            <person name="Mount S."/>
            <person name="Morishita T."/>
            <person name="Miura S."/>
            <person name="Nakayama A."/>
            <person name="Nishizaka S."/>
            <person name="Nomoto H."/>
            <person name="Ohta F."/>
            <person name="Oishi K."/>
            <person name="Rigoutsos I."/>
            <person name="Sano M."/>
            <person name="Sasaki A."/>
            <person name="Sasakura Y."/>
            <person name="Shoguchi E."/>
            <person name="Shin-i T."/>
            <person name="Spagnuolo A."/>
            <person name="Stainier D."/>
            <person name="Suzuki M.M."/>
            <person name="Tassy O."/>
            <person name="Takatori N."/>
            <person name="Tokuoka M."/>
            <person name="Yagi K."/>
            <person name="Yoshizaki F."/>
            <person name="Wada S."/>
            <person name="Zhang C."/>
            <person name="Hyatt P.D."/>
            <person name="Larimer F."/>
            <person name="Detter C."/>
            <person name="Doggett N."/>
            <person name="Glavina T."/>
            <person name="Hawkins T."/>
            <person name="Richardson P."/>
            <person name="Lucas S."/>
            <person name="Kohara Y."/>
            <person name="Levine M."/>
            <person name="Satoh N."/>
            <person name="Rokhsar D.S."/>
        </authorList>
    </citation>
    <scope>NUCLEOTIDE SEQUENCE [LARGE SCALE GENOMIC DNA]</scope>
</reference>
<dbReference type="AlphaFoldDB" id="H2XLN9"/>
<dbReference type="FunFam" id="1.20.5.1500:FF:000002">
    <property type="entry name" value="breast cancer metastasis-suppressor 1-like protein-A"/>
    <property type="match status" value="1"/>
</dbReference>
<comment type="similarity">
    <text evidence="6">Belongs to the BRMS1 family.</text>
</comment>
<dbReference type="EMBL" id="EAAA01000797">
    <property type="status" value="NOT_ANNOTATED_CDS"/>
    <property type="molecule type" value="Genomic_DNA"/>
</dbReference>
<evidence type="ECO:0000256" key="5">
    <source>
        <dbReference type="ARBA" id="ARBA00023242"/>
    </source>
</evidence>
<feature type="compositionally biased region" description="Acidic residues" evidence="8">
    <location>
        <begin position="60"/>
        <end position="77"/>
    </location>
</feature>
<evidence type="ECO:0000256" key="4">
    <source>
        <dbReference type="ARBA" id="ARBA00023163"/>
    </source>
</evidence>
<dbReference type="Proteomes" id="UP000008144">
    <property type="component" value="Chromosome 11"/>
</dbReference>
<feature type="coiled-coil region" evidence="7">
    <location>
        <begin position="167"/>
        <end position="202"/>
    </location>
</feature>
<evidence type="ECO:0000313" key="10">
    <source>
        <dbReference type="Proteomes" id="UP000008144"/>
    </source>
</evidence>
<sequence length="344" mass="40228">MTEQISEILTTLPETATNFSVSKRSEWNKSEGRSEDLNGRDNSYQENSSHASSPAPFTSDNEDDESEAESSELDEEDCNRRRSQCLDEMSTIEKQFMDIRDQLYRERHTQIMQKLEEVKAGTAPEYLQQLLVLETNKQVRMQVSDILKRLRVESLKINLEAESQANTQQLKNEKQILMGKIENELNEKMHRLEEDRENVDLSNQLWDDEEEQKERRKKSINKIFKIPVQILSPYIVYMLRDTDIMDDWTAIKRAIVSKRRTVSVKHPKKRQTHSCKYEDGKMIYGIKTFEEGMNVTIRKRGESPTFGKISGLNASEILVQRSNGSKAKLYVYQLQRGIYTLHHR</sequence>
<comment type="subcellular location">
    <subcellularLocation>
        <location evidence="1">Nucleus</location>
    </subcellularLocation>
</comment>
<dbReference type="HOGENOM" id="CLU_050862_2_0_1"/>
<dbReference type="Gene3D" id="1.20.5.1500">
    <property type="match status" value="1"/>
</dbReference>
<feature type="compositionally biased region" description="Polar residues" evidence="8">
    <location>
        <begin position="40"/>
        <end position="58"/>
    </location>
</feature>
<evidence type="ECO:0000256" key="1">
    <source>
        <dbReference type="ARBA" id="ARBA00004123"/>
    </source>
</evidence>
<dbReference type="SMART" id="SM01401">
    <property type="entry name" value="Sds3"/>
    <property type="match status" value="1"/>
</dbReference>
<keyword evidence="2" id="KW-0678">Repressor</keyword>
<dbReference type="OMA" id="SEKHMAV"/>
<dbReference type="Ensembl" id="ENSCINT00000030219.1">
    <property type="protein sequence ID" value="ENSCINP00000030571.1"/>
    <property type="gene ID" value="ENSCING00000020313.1"/>
</dbReference>
<reference evidence="9" key="3">
    <citation type="submission" date="2025-08" db="UniProtKB">
        <authorList>
            <consortium name="Ensembl"/>
        </authorList>
    </citation>
    <scope>IDENTIFICATION</scope>
</reference>
<name>H2XLN9_CIOIN</name>
<dbReference type="STRING" id="7719.ENSCINP00000030571"/>
<dbReference type="GO" id="GO:0042826">
    <property type="term" value="F:histone deacetylase binding"/>
    <property type="evidence" value="ECO:0000318"/>
    <property type="project" value="GO_Central"/>
</dbReference>
<evidence type="ECO:0000256" key="2">
    <source>
        <dbReference type="ARBA" id="ARBA00022491"/>
    </source>
</evidence>
<evidence type="ECO:0000313" key="9">
    <source>
        <dbReference type="Ensembl" id="ENSCINP00000030571.1"/>
    </source>
</evidence>
<evidence type="ECO:0000256" key="6">
    <source>
        <dbReference type="ARBA" id="ARBA00038256"/>
    </source>
</evidence>
<keyword evidence="3" id="KW-0805">Transcription regulation</keyword>
<dbReference type="Pfam" id="PF08598">
    <property type="entry name" value="Sds3"/>
    <property type="match status" value="1"/>
</dbReference>
<protein>
    <submittedName>
        <fullName evidence="9">Uncharacterized protein</fullName>
    </submittedName>
</protein>
<feature type="compositionally biased region" description="Polar residues" evidence="8">
    <location>
        <begin position="1"/>
        <end position="22"/>
    </location>
</feature>
<organism evidence="9 10">
    <name type="scientific">Ciona intestinalis</name>
    <name type="common">Transparent sea squirt</name>
    <name type="synonym">Ascidia intestinalis</name>
    <dbReference type="NCBI Taxonomy" id="7719"/>
    <lineage>
        <taxon>Eukaryota</taxon>
        <taxon>Metazoa</taxon>
        <taxon>Chordata</taxon>
        <taxon>Tunicata</taxon>
        <taxon>Ascidiacea</taxon>
        <taxon>Phlebobranchia</taxon>
        <taxon>Cionidae</taxon>
        <taxon>Ciona</taxon>
    </lineage>
</organism>
<evidence type="ECO:0000256" key="8">
    <source>
        <dbReference type="SAM" id="MobiDB-lite"/>
    </source>
</evidence>
<evidence type="ECO:0000256" key="3">
    <source>
        <dbReference type="ARBA" id="ARBA00023015"/>
    </source>
</evidence>
<proteinExistence type="inferred from homology"/>
<keyword evidence="4" id="KW-0804">Transcription</keyword>
<keyword evidence="7" id="KW-0175">Coiled coil</keyword>
<reference evidence="9" key="4">
    <citation type="submission" date="2025-09" db="UniProtKB">
        <authorList>
            <consortium name="Ensembl"/>
        </authorList>
    </citation>
    <scope>IDENTIFICATION</scope>
</reference>
<dbReference type="FunCoup" id="H2XLN9">
    <property type="interactions" value="38"/>
</dbReference>
<dbReference type="InParanoid" id="H2XLN9"/>
<reference evidence="9" key="2">
    <citation type="journal article" date="2008" name="Genome Biol.">
        <title>Improved genome assembly and evidence-based global gene model set for the chordate Ciona intestinalis: new insight into intron and operon populations.</title>
        <authorList>
            <person name="Satou Y."/>
            <person name="Mineta K."/>
            <person name="Ogasawara M."/>
            <person name="Sasakura Y."/>
            <person name="Shoguchi E."/>
            <person name="Ueno K."/>
            <person name="Yamada L."/>
            <person name="Matsumoto J."/>
            <person name="Wasserscheid J."/>
            <person name="Dewar K."/>
            <person name="Wiley G.B."/>
            <person name="Macmil S.L."/>
            <person name="Roe B.A."/>
            <person name="Zeller R.W."/>
            <person name="Hastings K.E."/>
            <person name="Lemaire P."/>
            <person name="Lindquist E."/>
            <person name="Endo T."/>
            <person name="Hotta K."/>
            <person name="Inaba K."/>
        </authorList>
    </citation>
    <scope>NUCLEOTIDE SEQUENCE [LARGE SCALE GENOMIC DNA]</scope>
    <source>
        <strain evidence="9">wild type</strain>
    </source>
</reference>